<dbReference type="Proteomes" id="UP000224567">
    <property type="component" value="Unassembled WGS sequence"/>
</dbReference>
<proteinExistence type="predicted"/>
<evidence type="ECO:0000259" key="1">
    <source>
        <dbReference type="PROSITE" id="PS50934"/>
    </source>
</evidence>
<feature type="domain" description="SWIRM" evidence="1">
    <location>
        <begin position="238"/>
        <end position="324"/>
    </location>
</feature>
<name>A0A2G2WCS2_CAPBA</name>
<dbReference type="InterPro" id="IPR036388">
    <property type="entry name" value="WH-like_DNA-bd_sf"/>
</dbReference>
<evidence type="ECO:0000313" key="2">
    <source>
        <dbReference type="EMBL" id="PHT43027.1"/>
    </source>
</evidence>
<sequence length="324" mass="37199">MLRGFCYCTLGCPADRSVGEKKPRTSVDEGPSMTELSGYNSKREEFEIEYDNDAEQMLADMEFKETDSNAERELKLRVLRIYSKRLDERKRRKDFILERKLLHPDPFEKDLTPEEKDICRSYRVFMRFSTKGEHEDFLRSIIEEHRMAKRIQNLQDARAAGCRTSAEAERYIEQKRTQESEENIRRLKENSQNGPSGKYLQRAGHFKVEHDSSPSGVVRGPEMLDSCCKDLSSTTTPHGVGSALDIWDVSGFLGAELLSETEKKLCDEIRILPSHYLNMLQTMSMGILNGNITKRSDAHGLFNVDPNKVDKVYEMLVKKGLAQA</sequence>
<dbReference type="FunFam" id="1.10.10.10:FF:000087">
    <property type="entry name" value="Transcriptional adapter 2"/>
    <property type="match status" value="1"/>
</dbReference>
<gene>
    <name evidence="2" type="ORF">CQW23_17052</name>
</gene>
<dbReference type="EMBL" id="MLFT02000007">
    <property type="protein sequence ID" value="PHT43027.1"/>
    <property type="molecule type" value="Genomic_DNA"/>
</dbReference>
<reference evidence="2 3" key="1">
    <citation type="journal article" date="2017" name="Genome Biol.">
        <title>New reference genome sequences of hot pepper reveal the massive evolution of plant disease-resistance genes by retroduplication.</title>
        <authorList>
            <person name="Kim S."/>
            <person name="Park J."/>
            <person name="Yeom S.I."/>
            <person name="Kim Y.M."/>
            <person name="Seo E."/>
            <person name="Kim K.T."/>
            <person name="Kim M.S."/>
            <person name="Lee J.M."/>
            <person name="Cheong K."/>
            <person name="Shin H.S."/>
            <person name="Kim S.B."/>
            <person name="Han K."/>
            <person name="Lee J."/>
            <person name="Park M."/>
            <person name="Lee H.A."/>
            <person name="Lee H.Y."/>
            <person name="Lee Y."/>
            <person name="Oh S."/>
            <person name="Lee J.H."/>
            <person name="Choi E."/>
            <person name="Choi E."/>
            <person name="Lee S.E."/>
            <person name="Jeon J."/>
            <person name="Kim H."/>
            <person name="Choi G."/>
            <person name="Song H."/>
            <person name="Lee J."/>
            <person name="Lee S.C."/>
            <person name="Kwon J.K."/>
            <person name="Lee H.Y."/>
            <person name="Koo N."/>
            <person name="Hong Y."/>
            <person name="Kim R.W."/>
            <person name="Kang W.H."/>
            <person name="Huh J.H."/>
            <person name="Kang B.C."/>
            <person name="Yang T.J."/>
            <person name="Lee Y.H."/>
            <person name="Bennetzen J.L."/>
            <person name="Choi D."/>
        </authorList>
    </citation>
    <scope>NUCLEOTIDE SEQUENCE [LARGE SCALE GENOMIC DNA]</scope>
    <source>
        <strain evidence="3">cv. PBC81</strain>
    </source>
</reference>
<dbReference type="GO" id="GO:0003682">
    <property type="term" value="F:chromatin binding"/>
    <property type="evidence" value="ECO:0007669"/>
    <property type="project" value="TreeGrafter"/>
</dbReference>
<dbReference type="GO" id="GO:0006338">
    <property type="term" value="P:chromatin remodeling"/>
    <property type="evidence" value="ECO:0007669"/>
    <property type="project" value="TreeGrafter"/>
</dbReference>
<dbReference type="InterPro" id="IPR009057">
    <property type="entry name" value="Homeodomain-like_sf"/>
</dbReference>
<organism evidence="2 3">
    <name type="scientific">Capsicum baccatum</name>
    <name type="common">Peruvian pepper</name>
    <dbReference type="NCBI Taxonomy" id="33114"/>
    <lineage>
        <taxon>Eukaryota</taxon>
        <taxon>Viridiplantae</taxon>
        <taxon>Streptophyta</taxon>
        <taxon>Embryophyta</taxon>
        <taxon>Tracheophyta</taxon>
        <taxon>Spermatophyta</taxon>
        <taxon>Magnoliopsida</taxon>
        <taxon>eudicotyledons</taxon>
        <taxon>Gunneridae</taxon>
        <taxon>Pentapetalae</taxon>
        <taxon>asterids</taxon>
        <taxon>lamiids</taxon>
        <taxon>Solanales</taxon>
        <taxon>Solanaceae</taxon>
        <taxon>Solanoideae</taxon>
        <taxon>Capsiceae</taxon>
        <taxon>Capsicum</taxon>
    </lineage>
</organism>
<protein>
    <submittedName>
        <fullName evidence="2">Transcriptional adapter ADA2a</fullName>
    </submittedName>
</protein>
<keyword evidence="3" id="KW-1185">Reference proteome</keyword>
<dbReference type="Gene3D" id="1.10.10.10">
    <property type="entry name" value="Winged helix-like DNA-binding domain superfamily/Winged helix DNA-binding domain"/>
    <property type="match status" value="1"/>
</dbReference>
<dbReference type="InterPro" id="IPR007526">
    <property type="entry name" value="SWIRM"/>
</dbReference>
<dbReference type="SUPFAM" id="SSF46689">
    <property type="entry name" value="Homeodomain-like"/>
    <property type="match status" value="1"/>
</dbReference>
<dbReference type="GO" id="GO:0005634">
    <property type="term" value="C:nucleus"/>
    <property type="evidence" value="ECO:0007669"/>
    <property type="project" value="TreeGrafter"/>
</dbReference>
<dbReference type="STRING" id="33114.A0A2G2WCS2"/>
<dbReference type="GO" id="GO:0003713">
    <property type="term" value="F:transcription coactivator activity"/>
    <property type="evidence" value="ECO:0007669"/>
    <property type="project" value="TreeGrafter"/>
</dbReference>
<dbReference type="PROSITE" id="PS50934">
    <property type="entry name" value="SWIRM"/>
    <property type="match status" value="1"/>
</dbReference>
<dbReference type="InterPro" id="IPR055141">
    <property type="entry name" value="TADA2A_B-like_dom"/>
</dbReference>
<comment type="caution">
    <text evidence="2">The sequence shown here is derived from an EMBL/GenBank/DDBJ whole genome shotgun (WGS) entry which is preliminary data.</text>
</comment>
<dbReference type="AlphaFoldDB" id="A0A2G2WCS2"/>
<dbReference type="PANTHER" id="PTHR12374:SF20">
    <property type="entry name" value="TRANSCRIPTIONAL ADAPTER 2-ALPHA"/>
    <property type="match status" value="1"/>
</dbReference>
<dbReference type="GO" id="GO:0006357">
    <property type="term" value="P:regulation of transcription by RNA polymerase II"/>
    <property type="evidence" value="ECO:0007669"/>
    <property type="project" value="TreeGrafter"/>
</dbReference>
<dbReference type="Pfam" id="PF22941">
    <property type="entry name" value="TADA2A-like_3rd"/>
    <property type="match status" value="1"/>
</dbReference>
<accession>A0A2G2WCS2</accession>
<reference evidence="3" key="2">
    <citation type="journal article" date="2017" name="J. Anim. Genet.">
        <title>Multiple reference genome sequences of hot pepper reveal the massive evolution of plant disease resistance genes by retroduplication.</title>
        <authorList>
            <person name="Kim S."/>
            <person name="Park J."/>
            <person name="Yeom S.-I."/>
            <person name="Kim Y.-M."/>
            <person name="Seo E."/>
            <person name="Kim K.-T."/>
            <person name="Kim M.-S."/>
            <person name="Lee J.M."/>
            <person name="Cheong K."/>
            <person name="Shin H.-S."/>
            <person name="Kim S.-B."/>
            <person name="Han K."/>
            <person name="Lee J."/>
            <person name="Park M."/>
            <person name="Lee H.-A."/>
            <person name="Lee H.-Y."/>
            <person name="Lee Y."/>
            <person name="Oh S."/>
            <person name="Lee J.H."/>
            <person name="Choi E."/>
            <person name="Choi E."/>
            <person name="Lee S.E."/>
            <person name="Jeon J."/>
            <person name="Kim H."/>
            <person name="Choi G."/>
            <person name="Song H."/>
            <person name="Lee J."/>
            <person name="Lee S.-C."/>
            <person name="Kwon J.-K."/>
            <person name="Lee H.-Y."/>
            <person name="Koo N."/>
            <person name="Hong Y."/>
            <person name="Kim R.W."/>
            <person name="Kang W.-H."/>
            <person name="Huh J.H."/>
            <person name="Kang B.-C."/>
            <person name="Yang T.-J."/>
            <person name="Lee Y.-H."/>
            <person name="Bennetzen J.L."/>
            <person name="Choi D."/>
        </authorList>
    </citation>
    <scope>NUCLEOTIDE SEQUENCE [LARGE SCALE GENOMIC DNA]</scope>
    <source>
        <strain evidence="3">cv. PBC81</strain>
    </source>
</reference>
<dbReference type="OrthoDB" id="1267623at2759"/>
<evidence type="ECO:0000313" key="3">
    <source>
        <dbReference type="Proteomes" id="UP000224567"/>
    </source>
</evidence>
<dbReference type="PANTHER" id="PTHR12374">
    <property type="entry name" value="TRANSCRIPTIONAL ADAPTOR 2 ADA2 -RELATED"/>
    <property type="match status" value="1"/>
</dbReference>